<protein>
    <recommendedName>
        <fullName evidence="1">NAD(P)-binding domain-containing protein</fullName>
    </recommendedName>
</protein>
<dbReference type="PANTHER" id="PTHR15020">
    <property type="entry name" value="FLAVIN REDUCTASE-RELATED"/>
    <property type="match status" value="1"/>
</dbReference>
<dbReference type="SUPFAM" id="SSF51735">
    <property type="entry name" value="NAD(P)-binding Rossmann-fold domains"/>
    <property type="match status" value="1"/>
</dbReference>
<dbReference type="Pfam" id="PF13460">
    <property type="entry name" value="NAD_binding_10"/>
    <property type="match status" value="1"/>
</dbReference>
<proteinExistence type="predicted"/>
<dbReference type="PANTHER" id="PTHR15020:SF11">
    <property type="entry name" value="OS06G0360300 PROTEIN"/>
    <property type="match status" value="1"/>
</dbReference>
<keyword evidence="3" id="KW-1185">Reference proteome</keyword>
<dbReference type="Proteomes" id="UP000001058">
    <property type="component" value="Unassembled WGS sequence"/>
</dbReference>
<dbReference type="GeneID" id="9623900"/>
<dbReference type="InterPro" id="IPR036291">
    <property type="entry name" value="NAD(P)-bd_dom_sf"/>
</dbReference>
<name>D8TSF3_VOLCA</name>
<gene>
    <name evidence="2" type="ORF">VOLCADRAFT_89655</name>
</gene>
<feature type="domain" description="NAD(P)-binding" evidence="1">
    <location>
        <begin position="16"/>
        <end position="209"/>
    </location>
</feature>
<evidence type="ECO:0000313" key="3">
    <source>
        <dbReference type="Proteomes" id="UP000001058"/>
    </source>
</evidence>
<dbReference type="InParanoid" id="D8TSF3"/>
<dbReference type="AlphaFoldDB" id="D8TSF3"/>
<dbReference type="eggNOG" id="KOG1203">
    <property type="taxonomic scope" value="Eukaryota"/>
</dbReference>
<dbReference type="InterPro" id="IPR016040">
    <property type="entry name" value="NAD(P)-bd_dom"/>
</dbReference>
<reference evidence="2 3" key="1">
    <citation type="journal article" date="2010" name="Science">
        <title>Genomic analysis of organismal complexity in the multicellular green alga Volvox carteri.</title>
        <authorList>
            <person name="Prochnik S.E."/>
            <person name="Umen J."/>
            <person name="Nedelcu A.M."/>
            <person name="Hallmann A."/>
            <person name="Miller S.M."/>
            <person name="Nishii I."/>
            <person name="Ferris P."/>
            <person name="Kuo A."/>
            <person name="Mitros T."/>
            <person name="Fritz-Laylin L.K."/>
            <person name="Hellsten U."/>
            <person name="Chapman J."/>
            <person name="Simakov O."/>
            <person name="Rensing S.A."/>
            <person name="Terry A."/>
            <person name="Pangilinan J."/>
            <person name="Kapitonov V."/>
            <person name="Jurka J."/>
            <person name="Salamov A."/>
            <person name="Shapiro H."/>
            <person name="Schmutz J."/>
            <person name="Grimwood J."/>
            <person name="Lindquist E."/>
            <person name="Lucas S."/>
            <person name="Grigoriev I.V."/>
            <person name="Schmitt R."/>
            <person name="Kirk D."/>
            <person name="Rokhsar D.S."/>
        </authorList>
    </citation>
    <scope>NUCLEOTIDE SEQUENCE [LARGE SCALE GENOMIC DNA]</scope>
    <source>
        <strain evidence="3">f. Nagariensis / Eve</strain>
    </source>
</reference>
<dbReference type="STRING" id="3068.D8TSF3"/>
<evidence type="ECO:0000259" key="1">
    <source>
        <dbReference type="Pfam" id="PF13460"/>
    </source>
</evidence>
<sequence>MAAESQSLAGVNVVLGAGGRTGLECVKRLVAVSDLPTRAVLRDPTKLAGVLEPNSKLQIVKGNVTDEASLREVLKDARGVIFAAAGTGYWSASDVDFKGVEKVAAVSKELGVRRVVLVSSMLVTRKHWLHPIRLILNNIRYGLMDNKLRGEDALRSSGVEYTIIRPGGLGNGPGGHVTFVTGQGDVIAGAGSINRADVASVCVSALTHPGAANITLELFSRPGLPEGGYEAALEAVWKGLKPGLH</sequence>
<dbReference type="KEGG" id="vcn:VOLCADRAFT_89655"/>
<evidence type="ECO:0000313" key="2">
    <source>
        <dbReference type="EMBL" id="EFJ49811.1"/>
    </source>
</evidence>
<accession>D8TSF3</accession>
<dbReference type="EMBL" id="GL378334">
    <property type="protein sequence ID" value="EFJ49811.1"/>
    <property type="molecule type" value="Genomic_DNA"/>
</dbReference>
<organism evidence="3">
    <name type="scientific">Volvox carteri f. nagariensis</name>
    <dbReference type="NCBI Taxonomy" id="3068"/>
    <lineage>
        <taxon>Eukaryota</taxon>
        <taxon>Viridiplantae</taxon>
        <taxon>Chlorophyta</taxon>
        <taxon>core chlorophytes</taxon>
        <taxon>Chlorophyceae</taxon>
        <taxon>CS clade</taxon>
        <taxon>Chlamydomonadales</taxon>
        <taxon>Volvocaceae</taxon>
        <taxon>Volvox</taxon>
    </lineage>
</organism>
<dbReference type="OrthoDB" id="419598at2759"/>
<dbReference type="RefSeq" id="XP_002949318.1">
    <property type="nucleotide sequence ID" value="XM_002949272.1"/>
</dbReference>
<dbReference type="Gene3D" id="3.40.50.720">
    <property type="entry name" value="NAD(P)-binding Rossmann-like Domain"/>
    <property type="match status" value="1"/>
</dbReference>